<keyword evidence="2" id="KW-1133">Transmembrane helix</keyword>
<feature type="transmembrane region" description="Helical" evidence="2">
    <location>
        <begin position="219"/>
        <end position="239"/>
    </location>
</feature>
<feature type="transmembrane region" description="Helical" evidence="2">
    <location>
        <begin position="122"/>
        <end position="140"/>
    </location>
</feature>
<keyword evidence="2" id="KW-0472">Membrane</keyword>
<sequence length="249" mass="26823">MSQSQIELPPRPRSRRRGRHAGPPPDAGPRPAVPRARGLPAQLPRASTPRLTVAYLLITVLLAIAVAATAGAFEHPWFFLDFGAGVMALVCLSGTVLWGVAATDRMILDPGHRVLAQGVHRGLAVAGLGFLGLHIWVKLAEQRVGARAALVPFASELQTFHLGLGTVAAYLMLIVAASGAVRSAFTGRLRSQLWRGLHYLAYLAWCAGLIHGLQTGRPAKLWASAVYLLSLLGVIVLLAQRIRTRRRPR</sequence>
<feature type="compositionally biased region" description="Pro residues" evidence="1">
    <location>
        <begin position="22"/>
        <end position="32"/>
    </location>
</feature>
<accession>A0A1I1JBR3</accession>
<organism evidence="3 4">
    <name type="scientific">Streptomyces aidingensis</name>
    <dbReference type="NCBI Taxonomy" id="910347"/>
    <lineage>
        <taxon>Bacteria</taxon>
        <taxon>Bacillati</taxon>
        <taxon>Actinomycetota</taxon>
        <taxon>Actinomycetes</taxon>
        <taxon>Kitasatosporales</taxon>
        <taxon>Streptomycetaceae</taxon>
        <taxon>Streptomyces</taxon>
    </lineage>
</organism>
<dbReference type="STRING" id="910347.SAMN05421773_103350"/>
<name>A0A1I1JBR3_9ACTN</name>
<evidence type="ECO:0000256" key="2">
    <source>
        <dbReference type="SAM" id="Phobius"/>
    </source>
</evidence>
<evidence type="ECO:0000313" key="3">
    <source>
        <dbReference type="EMBL" id="SFC45815.1"/>
    </source>
</evidence>
<dbReference type="Proteomes" id="UP000199207">
    <property type="component" value="Unassembled WGS sequence"/>
</dbReference>
<evidence type="ECO:0008006" key="5">
    <source>
        <dbReference type="Google" id="ProtNLM"/>
    </source>
</evidence>
<feature type="transmembrane region" description="Helical" evidence="2">
    <location>
        <begin position="193"/>
        <end position="213"/>
    </location>
</feature>
<evidence type="ECO:0000313" key="4">
    <source>
        <dbReference type="Proteomes" id="UP000199207"/>
    </source>
</evidence>
<reference evidence="3 4" key="1">
    <citation type="submission" date="2016-10" db="EMBL/GenBank/DDBJ databases">
        <authorList>
            <person name="de Groot N.N."/>
        </authorList>
    </citation>
    <scope>NUCLEOTIDE SEQUENCE [LARGE SCALE GENOMIC DNA]</scope>
    <source>
        <strain evidence="3 4">CGMCC 4.5739</strain>
    </source>
</reference>
<dbReference type="EMBL" id="FOLM01000003">
    <property type="protein sequence ID" value="SFC45815.1"/>
    <property type="molecule type" value="Genomic_DNA"/>
</dbReference>
<feature type="transmembrane region" description="Helical" evidence="2">
    <location>
        <begin position="160"/>
        <end position="181"/>
    </location>
</feature>
<gene>
    <name evidence="3" type="ORF">SAMN05421773_103350</name>
</gene>
<keyword evidence="4" id="KW-1185">Reference proteome</keyword>
<feature type="region of interest" description="Disordered" evidence="1">
    <location>
        <begin position="1"/>
        <end position="41"/>
    </location>
</feature>
<protein>
    <recommendedName>
        <fullName evidence="5">DMSO/TMAO reductase YedYZ, heme-binding membrane subunit</fullName>
    </recommendedName>
</protein>
<evidence type="ECO:0000256" key="1">
    <source>
        <dbReference type="SAM" id="MobiDB-lite"/>
    </source>
</evidence>
<keyword evidence="2" id="KW-0812">Transmembrane</keyword>
<feature type="transmembrane region" description="Helical" evidence="2">
    <location>
        <begin position="79"/>
        <end position="101"/>
    </location>
</feature>
<dbReference type="AlphaFoldDB" id="A0A1I1JBR3"/>
<dbReference type="RefSeq" id="WP_245833925.1">
    <property type="nucleotide sequence ID" value="NZ_FOLM01000003.1"/>
</dbReference>
<feature type="transmembrane region" description="Helical" evidence="2">
    <location>
        <begin position="53"/>
        <end position="73"/>
    </location>
</feature>
<proteinExistence type="predicted"/>